<accession>A0AAV9RNL2</accession>
<dbReference type="Pfam" id="PF23668">
    <property type="entry name" value="CUB_CDCP1_2"/>
    <property type="match status" value="1"/>
</dbReference>
<dbReference type="Proteomes" id="UP001311232">
    <property type="component" value="Unassembled WGS sequence"/>
</dbReference>
<evidence type="ECO:0000259" key="2">
    <source>
        <dbReference type="Pfam" id="PF23665"/>
    </source>
</evidence>
<dbReference type="AlphaFoldDB" id="A0AAV9RNL2"/>
<evidence type="ECO:0000256" key="1">
    <source>
        <dbReference type="SAM" id="Phobius"/>
    </source>
</evidence>
<sequence>MEKAWLDMNIITGHEVGSTGCSPEIDGITVVAIIKVNLPRGVSDTDFITPNYPKDFPDQQQIQWEFIVPGMHNYTVLFLDHSAPECLTGDVVVEYQQEDKRVTKRTLTDPQLRQYQGNFNLVLNNCETNRTLTGLRLSYRVSVMRSGHPVLCTLDLTKHQRVSVQIEKVGSDPFCEISINSVVKENITVAEGTMAKLSFLDCPKDDVRLTASQVIACHNVASCPSVSLSVPTLDSCLPMPLQNFTWQLTIPNEATLDLVSPTGSLRQSLPGEECDPSSSLRLAEAGGFSFGDFCSNGVIQKLQVHANVSVTIMPQDFTRCTNPLLNVSVSPEITETIIYRVSPSILSSTMLATPSWPQGMKPLSTVSWIVDLPSRYKAHLQFINVSQPTCSDRHTCIKVKLLGQKEELMSCREDEKVENLWVQQSFYLNMSNCMPEKNHFGARTMIVLQKKNDLLIILLGLFGALLVLVIVVLAVVCIVIRKKKAKMNRESSIYMGKGNIFRPSDKHFTKTRADNDSHIYDNIDDTMVYSHLLGNSTYNDSVELPKGMLVDSYQTFMGPTDGPLPIIKEPDPEPRKEHYPIFLDPSETFIPSRPRTPINRQDSLVFQDRRMMDNELYTFKGTGEMNTIRLSSADLDPQPPIPEESL</sequence>
<evidence type="ECO:0008006" key="6">
    <source>
        <dbReference type="Google" id="ProtNLM"/>
    </source>
</evidence>
<organism evidence="4 5">
    <name type="scientific">Crenichthys baileyi</name>
    <name type="common">White River springfish</name>
    <dbReference type="NCBI Taxonomy" id="28760"/>
    <lineage>
        <taxon>Eukaryota</taxon>
        <taxon>Metazoa</taxon>
        <taxon>Chordata</taxon>
        <taxon>Craniata</taxon>
        <taxon>Vertebrata</taxon>
        <taxon>Euteleostomi</taxon>
        <taxon>Actinopterygii</taxon>
        <taxon>Neopterygii</taxon>
        <taxon>Teleostei</taxon>
        <taxon>Neoteleostei</taxon>
        <taxon>Acanthomorphata</taxon>
        <taxon>Ovalentaria</taxon>
        <taxon>Atherinomorphae</taxon>
        <taxon>Cyprinodontiformes</taxon>
        <taxon>Goodeidae</taxon>
        <taxon>Crenichthys</taxon>
    </lineage>
</organism>
<dbReference type="PANTHER" id="PTHR14477:SF1">
    <property type="entry name" value="CUB DOMAIN-CONTAINING PROTEIN 1"/>
    <property type="match status" value="1"/>
</dbReference>
<keyword evidence="5" id="KW-1185">Reference proteome</keyword>
<keyword evidence="1" id="KW-0812">Transmembrane</keyword>
<evidence type="ECO:0000313" key="4">
    <source>
        <dbReference type="EMBL" id="KAK5610650.1"/>
    </source>
</evidence>
<dbReference type="EMBL" id="JAHHUM010001545">
    <property type="protein sequence ID" value="KAK5610650.1"/>
    <property type="molecule type" value="Genomic_DNA"/>
</dbReference>
<reference evidence="4 5" key="1">
    <citation type="submission" date="2021-06" db="EMBL/GenBank/DDBJ databases">
        <authorList>
            <person name="Palmer J.M."/>
        </authorList>
    </citation>
    <scope>NUCLEOTIDE SEQUENCE [LARGE SCALE GENOMIC DNA]</scope>
    <source>
        <strain evidence="4 5">MEX-2019</strain>
        <tissue evidence="4">Muscle</tissue>
    </source>
</reference>
<proteinExistence type="predicted"/>
<keyword evidence="1" id="KW-1133">Transmembrane helix</keyword>
<feature type="domain" description="CDCP1 third and sixth CUB" evidence="2">
    <location>
        <begin position="33"/>
        <end position="131"/>
    </location>
</feature>
<gene>
    <name evidence="4" type="ORF">CRENBAI_001844</name>
</gene>
<dbReference type="InterPro" id="IPR038811">
    <property type="entry name" value="CDCP1"/>
</dbReference>
<feature type="transmembrane region" description="Helical" evidence="1">
    <location>
        <begin position="454"/>
        <end position="480"/>
    </location>
</feature>
<dbReference type="InterPro" id="IPR056269">
    <property type="entry name" value="CUB_CDCP1_2nd_5th"/>
</dbReference>
<evidence type="ECO:0000313" key="5">
    <source>
        <dbReference type="Proteomes" id="UP001311232"/>
    </source>
</evidence>
<feature type="domain" description="CDCP1 second and fifth CUB" evidence="3">
    <location>
        <begin position="231"/>
        <end position="328"/>
    </location>
</feature>
<comment type="caution">
    <text evidence="4">The sequence shown here is derived from an EMBL/GenBank/DDBJ whole genome shotgun (WGS) entry which is preliminary data.</text>
</comment>
<keyword evidence="1" id="KW-0472">Membrane</keyword>
<name>A0AAV9RNL2_9TELE</name>
<feature type="domain" description="CDCP1 third and sixth CUB" evidence="2">
    <location>
        <begin position="335"/>
        <end position="446"/>
    </location>
</feature>
<evidence type="ECO:0000259" key="3">
    <source>
        <dbReference type="Pfam" id="PF23668"/>
    </source>
</evidence>
<dbReference type="InterPro" id="IPR056266">
    <property type="entry name" value="CDCP1_CUB_3rd_6th"/>
</dbReference>
<dbReference type="Pfam" id="PF23665">
    <property type="entry name" value="CDCP1_CUB_6"/>
    <property type="match status" value="2"/>
</dbReference>
<protein>
    <recommendedName>
        <fullName evidence="6">CUB domain-containing protein 1</fullName>
    </recommendedName>
</protein>
<dbReference type="PANTHER" id="PTHR14477">
    <property type="entry name" value="CUB DOMAIN-CONTAINING PROTEIN 1"/>
    <property type="match status" value="1"/>
</dbReference>